<evidence type="ECO:0000259" key="1">
    <source>
        <dbReference type="PROSITE" id="PS51405"/>
    </source>
</evidence>
<proteinExistence type="predicted"/>
<dbReference type="OrthoDB" id="407298at2759"/>
<protein>
    <recommendedName>
        <fullName evidence="1">Heme haloperoxidase family profile domain-containing protein</fullName>
    </recommendedName>
</protein>
<dbReference type="InterPro" id="IPR000028">
    <property type="entry name" value="Chloroperoxidase"/>
</dbReference>
<dbReference type="InterPro" id="IPR045518">
    <property type="entry name" value="2EXR"/>
</dbReference>
<dbReference type="EMBL" id="KE145368">
    <property type="protein sequence ID" value="EPE28675.1"/>
    <property type="molecule type" value="Genomic_DNA"/>
</dbReference>
<reference evidence="2 3" key="1">
    <citation type="journal article" date="2013" name="BMC Genomics">
        <title>Genomics-driven discovery of the pneumocandin biosynthetic gene cluster in the fungus Glarea lozoyensis.</title>
        <authorList>
            <person name="Chen L."/>
            <person name="Yue Q."/>
            <person name="Zhang X."/>
            <person name="Xiang M."/>
            <person name="Wang C."/>
            <person name="Li S."/>
            <person name="Che Y."/>
            <person name="Ortiz-Lopez F.J."/>
            <person name="Bills G.F."/>
            <person name="Liu X."/>
            <person name="An Z."/>
        </authorList>
    </citation>
    <scope>NUCLEOTIDE SEQUENCE [LARGE SCALE GENOMIC DNA]</scope>
    <source>
        <strain evidence="3">ATCC 20868 / MF5171</strain>
    </source>
</reference>
<evidence type="ECO:0000313" key="2">
    <source>
        <dbReference type="EMBL" id="EPE28675.1"/>
    </source>
</evidence>
<dbReference type="InterPro" id="IPR036851">
    <property type="entry name" value="Chloroperoxidase-like_sf"/>
</dbReference>
<dbReference type="HOGENOM" id="CLU_029871_3_2_1"/>
<dbReference type="Proteomes" id="UP000016922">
    <property type="component" value="Unassembled WGS sequence"/>
</dbReference>
<dbReference type="GO" id="GO:0004601">
    <property type="term" value="F:peroxidase activity"/>
    <property type="evidence" value="ECO:0007669"/>
    <property type="project" value="InterPro"/>
</dbReference>
<accession>S3CSN3</accession>
<dbReference type="PROSITE" id="PS51405">
    <property type="entry name" value="HEME_HALOPEROXIDASE"/>
    <property type="match status" value="1"/>
</dbReference>
<feature type="domain" description="Heme haloperoxidase family profile" evidence="1">
    <location>
        <begin position="1"/>
        <end position="374"/>
    </location>
</feature>
<dbReference type="PANTHER" id="PTHR35910">
    <property type="entry name" value="2EXR DOMAIN-CONTAINING PROTEIN"/>
    <property type="match status" value="1"/>
</dbReference>
<dbReference type="eggNOG" id="ENOG502TH6B">
    <property type="taxonomic scope" value="Eukaryota"/>
</dbReference>
<dbReference type="RefSeq" id="XP_008084583.1">
    <property type="nucleotide sequence ID" value="XM_008086392.1"/>
</dbReference>
<keyword evidence="3" id="KW-1185">Reference proteome</keyword>
<organism evidence="2 3">
    <name type="scientific">Glarea lozoyensis (strain ATCC 20868 / MF5171)</name>
    <dbReference type="NCBI Taxonomy" id="1116229"/>
    <lineage>
        <taxon>Eukaryota</taxon>
        <taxon>Fungi</taxon>
        <taxon>Dikarya</taxon>
        <taxon>Ascomycota</taxon>
        <taxon>Pezizomycotina</taxon>
        <taxon>Leotiomycetes</taxon>
        <taxon>Helotiales</taxon>
        <taxon>Helotiaceae</taxon>
        <taxon>Glarea</taxon>
    </lineage>
</organism>
<name>S3CSN3_GLAL2</name>
<dbReference type="AlphaFoldDB" id="S3CSN3"/>
<dbReference type="PANTHER" id="PTHR35910:SF1">
    <property type="entry name" value="2EXR DOMAIN-CONTAINING PROTEIN"/>
    <property type="match status" value="1"/>
</dbReference>
<dbReference type="KEGG" id="glz:GLAREA_09796"/>
<dbReference type="GeneID" id="19468843"/>
<sequence>MASKFAICPTFSPFPRLPVEIRLKIWRLAIQQLCSVKELRICCDKTQPKVPLPAVFRTNQESRDEARGVLTPFSFYPSDHTHHTKVYLDPSNDLFYLRLREGGCSRRYLCQSSQSDYHHILGPFADRMSAEELGKVQNLALEAPYYEWGILEALGNFLDQLTRFRRLKILIIVLGDAETMFLDTPLVHHKRSLQPGYEPAKEKMVEMWRHLAENASLEYPGWQIPKVVVVDGHCAWLAPDHNSNCASYPEFAQQLLDLAKLRNGPDGNITPRVIAEHMVNRRRHSIATNPLYFAPPFAGLVVPTVAALFTFTILANHSAEYPRGCLSPSSFESLWGYTRDANNNLVYKYGHERIPDNYYKSAIEDQWTVPDILTGFAQNCLSYPSDCEVGGNLGTVNSFTGVNLGDISGGLINSPADFTNTTLLGCFISQSLQAEAPTFLSNVFSGVLLTQVLGLITSLLVPTLQKFQLDALITCPSLPKGKGIFDANSKYPGARFLSQGPRNPF</sequence>
<evidence type="ECO:0000313" key="3">
    <source>
        <dbReference type="Proteomes" id="UP000016922"/>
    </source>
</evidence>
<gene>
    <name evidence="2" type="ORF">GLAREA_09796</name>
</gene>
<dbReference type="Pfam" id="PF20150">
    <property type="entry name" value="2EXR"/>
    <property type="match status" value="1"/>
</dbReference>
<dbReference type="Gene3D" id="1.10.489.10">
    <property type="entry name" value="Chloroperoxidase-like"/>
    <property type="match status" value="1"/>
</dbReference>